<dbReference type="InterPro" id="IPR050109">
    <property type="entry name" value="HTH-type_TetR-like_transc_reg"/>
</dbReference>
<evidence type="ECO:0000256" key="3">
    <source>
        <dbReference type="ARBA" id="ARBA00023163"/>
    </source>
</evidence>
<dbReference type="AlphaFoldDB" id="A0A6N7W9N4"/>
<evidence type="ECO:0000256" key="4">
    <source>
        <dbReference type="PROSITE-ProRule" id="PRU00335"/>
    </source>
</evidence>
<dbReference type="GO" id="GO:0000976">
    <property type="term" value="F:transcription cis-regulatory region binding"/>
    <property type="evidence" value="ECO:0007669"/>
    <property type="project" value="TreeGrafter"/>
</dbReference>
<evidence type="ECO:0000256" key="1">
    <source>
        <dbReference type="ARBA" id="ARBA00023015"/>
    </source>
</evidence>
<feature type="domain" description="HTH tetR-type" evidence="5">
    <location>
        <begin position="45"/>
        <end position="105"/>
    </location>
</feature>
<proteinExistence type="predicted"/>
<evidence type="ECO:0000313" key="6">
    <source>
        <dbReference type="EMBL" id="MSS84858.1"/>
    </source>
</evidence>
<keyword evidence="7" id="KW-1185">Reference proteome</keyword>
<feature type="DNA-binding region" description="H-T-H motif" evidence="4">
    <location>
        <begin position="273"/>
        <end position="292"/>
    </location>
</feature>
<comment type="caution">
    <text evidence="6">The sequence shown here is derived from an EMBL/GenBank/DDBJ whole genome shotgun (WGS) entry which is preliminary data.</text>
</comment>
<dbReference type="PANTHER" id="PTHR30055:SF234">
    <property type="entry name" value="HTH-TYPE TRANSCRIPTIONAL REGULATOR BETI"/>
    <property type="match status" value="1"/>
</dbReference>
<dbReference type="Gene3D" id="1.10.357.10">
    <property type="entry name" value="Tetracycline Repressor, domain 2"/>
    <property type="match status" value="2"/>
</dbReference>
<dbReference type="Pfam" id="PF00440">
    <property type="entry name" value="TetR_N"/>
    <property type="match status" value="2"/>
</dbReference>
<dbReference type="PROSITE" id="PS50977">
    <property type="entry name" value="HTH_TETR_2"/>
    <property type="match status" value="2"/>
</dbReference>
<dbReference type="GO" id="GO:0003700">
    <property type="term" value="F:DNA-binding transcription factor activity"/>
    <property type="evidence" value="ECO:0007669"/>
    <property type="project" value="TreeGrafter"/>
</dbReference>
<dbReference type="PRINTS" id="PR00455">
    <property type="entry name" value="HTHTETR"/>
</dbReference>
<accession>A0A6N7W9N4</accession>
<feature type="DNA-binding region" description="H-T-H motif" evidence="4">
    <location>
        <begin position="68"/>
        <end position="87"/>
    </location>
</feature>
<dbReference type="Proteomes" id="UP000470875">
    <property type="component" value="Unassembled WGS sequence"/>
</dbReference>
<keyword evidence="2 4" id="KW-0238">DNA-binding</keyword>
<organism evidence="6 7">
    <name type="scientific">Scrofimicrobium canadense</name>
    <dbReference type="NCBI Taxonomy" id="2652290"/>
    <lineage>
        <taxon>Bacteria</taxon>
        <taxon>Bacillati</taxon>
        <taxon>Actinomycetota</taxon>
        <taxon>Actinomycetes</taxon>
        <taxon>Actinomycetales</taxon>
        <taxon>Actinomycetaceae</taxon>
        <taxon>Scrofimicrobium</taxon>
    </lineage>
</organism>
<keyword evidence="3" id="KW-0804">Transcription</keyword>
<dbReference type="SUPFAM" id="SSF46689">
    <property type="entry name" value="Homeodomain-like"/>
    <property type="match status" value="2"/>
</dbReference>
<dbReference type="InterPro" id="IPR009057">
    <property type="entry name" value="Homeodomain-like_sf"/>
</dbReference>
<evidence type="ECO:0000259" key="5">
    <source>
        <dbReference type="PROSITE" id="PS50977"/>
    </source>
</evidence>
<evidence type="ECO:0000256" key="2">
    <source>
        <dbReference type="ARBA" id="ARBA00023125"/>
    </source>
</evidence>
<dbReference type="InterPro" id="IPR001647">
    <property type="entry name" value="HTH_TetR"/>
</dbReference>
<sequence>MQAYALAYSGCAAIFSPYEGLHKPPFSERTRLCRRPRVRDIASLDSPRKHIVNGARQAFLTRGYDGASMRVMTDYTGYSQAGISHYFQSKSDLLIAVVEESSTIVLDSLAVDESVDDITALFKVWRTLTRHRDHVAVRTVVISEASKKGHPATDIAAETMNALKRSLTKRFPTVKQPQIFADIFEGLMKAWLYQPHLDGGTLLRDAHLALSTANETVAASIFTPETSEDFSYELERLTREIFIDTAVDADEKTTDIINAATEIFGQQGYIGGSLRDIASKVGISHPALLRRYHTKDDLLKAVLRRQPEFSLSTMGARTPREAAIKLVKYSGAAENIPGYIPLHTTLEARSFQPGTSHHAFAKHRFESRNALHNHIFSAIGDGGLIRSDLSAKHQSRIFQALRDGVYIRWTFDQIPGSTQLSLAHYLNLILVPPLTEIELASLGIDSNDLHNAS</sequence>
<evidence type="ECO:0000313" key="7">
    <source>
        <dbReference type="Proteomes" id="UP000470875"/>
    </source>
</evidence>
<protein>
    <submittedName>
        <fullName evidence="6">TetR/AcrR family transcriptional regulator</fullName>
    </submittedName>
</protein>
<name>A0A6N7W9N4_9ACTO</name>
<keyword evidence="1" id="KW-0805">Transcription regulation</keyword>
<reference evidence="6 7" key="1">
    <citation type="submission" date="2019-08" db="EMBL/GenBank/DDBJ databases">
        <title>In-depth cultivation of the pig gut microbiome towards novel bacterial diversity and tailored functional studies.</title>
        <authorList>
            <person name="Wylensek D."/>
            <person name="Hitch T.C.A."/>
            <person name="Clavel T."/>
        </authorList>
    </citation>
    <scope>NUCLEOTIDE SEQUENCE [LARGE SCALE GENOMIC DNA]</scope>
    <source>
        <strain evidence="6 7">WB03_NA08</strain>
    </source>
</reference>
<dbReference type="EMBL" id="VULO01000010">
    <property type="protein sequence ID" value="MSS84858.1"/>
    <property type="molecule type" value="Genomic_DNA"/>
</dbReference>
<gene>
    <name evidence="6" type="ORF">FYJ24_08790</name>
</gene>
<dbReference type="PANTHER" id="PTHR30055">
    <property type="entry name" value="HTH-TYPE TRANSCRIPTIONAL REGULATOR RUTR"/>
    <property type="match status" value="1"/>
</dbReference>
<feature type="domain" description="HTH tetR-type" evidence="5">
    <location>
        <begin position="250"/>
        <end position="310"/>
    </location>
</feature>